<proteinExistence type="predicted"/>
<keyword evidence="2" id="KW-1133">Transmembrane helix</keyword>
<protein>
    <submittedName>
        <fullName evidence="3">HupE/UreJ family protein</fullName>
    </submittedName>
</protein>
<feature type="region of interest" description="Disordered" evidence="1">
    <location>
        <begin position="454"/>
        <end position="482"/>
    </location>
</feature>
<feature type="transmembrane region" description="Helical" evidence="2">
    <location>
        <begin position="328"/>
        <end position="349"/>
    </location>
</feature>
<comment type="caution">
    <text evidence="3">The sequence shown here is derived from an EMBL/GenBank/DDBJ whole genome shotgun (WGS) entry which is preliminary data.</text>
</comment>
<sequence>MPTLGPALRPARVRHLLVRLAAALGVGAALLLCLGGLAPASAHPSPWTTVVVSPGSEAVTLDAQIPIEEYELATGESIAPTPNGVEAAAAGLARRVARDVGVVVAPQDVPAGSTGISTQGGVLLEPRVVEVSLGHVGGYPSLSVRLSVPTAGPAHRVALRWLLVSREVPSHKAYVSSLAGGSTTLVGLATQADPWVEVIGTGARGTAHPVGLRTMIGTGMRHIAGGYDHLLFLTMLLLPAPLVVRGRRGPGGDATAPGAPRRGVIATARLVAGIATAFTLGHSITLALVSFGLLDVPGKPVEIAVAVSIVVAAVHAVRPLVPRGELAIAAGFGLVHGCAFATTIVELGLDRAHTLLAVLGFNLGIELAQLCVVVATVPLLYLASASRDYAYLVLAVAGAGSVCALDWILALLRDTPPALAPVFDTLSDHPVWSWAGLAALCLSLHLTRSASEPAMPAGRADAGRAARKRTSPRIRADPGAGS</sequence>
<dbReference type="Pfam" id="PF13795">
    <property type="entry name" value="HupE_UreJ_2"/>
    <property type="match status" value="1"/>
</dbReference>
<gene>
    <name evidence="3" type="ORF">ISG29_18275</name>
</gene>
<name>A0A930V4K6_9ACTN</name>
<feature type="transmembrane region" description="Helical" evidence="2">
    <location>
        <begin position="355"/>
        <end position="382"/>
    </location>
</feature>
<dbReference type="AlphaFoldDB" id="A0A930V4K6"/>
<organism evidence="3 4">
    <name type="scientific">Nocardioides acrostichi</name>
    <dbReference type="NCBI Taxonomy" id="2784339"/>
    <lineage>
        <taxon>Bacteria</taxon>
        <taxon>Bacillati</taxon>
        <taxon>Actinomycetota</taxon>
        <taxon>Actinomycetes</taxon>
        <taxon>Propionibacteriales</taxon>
        <taxon>Nocardioidaceae</taxon>
        <taxon>Nocardioides</taxon>
    </lineage>
</organism>
<feature type="transmembrane region" description="Helical" evidence="2">
    <location>
        <begin position="389"/>
        <end position="411"/>
    </location>
</feature>
<dbReference type="InterPro" id="IPR032809">
    <property type="entry name" value="Put_HupE_UreJ"/>
</dbReference>
<dbReference type="EMBL" id="JADIVZ010000013">
    <property type="protein sequence ID" value="MBF4163635.1"/>
    <property type="molecule type" value="Genomic_DNA"/>
</dbReference>
<dbReference type="Proteomes" id="UP000656804">
    <property type="component" value="Unassembled WGS sequence"/>
</dbReference>
<feature type="transmembrane region" description="Helical" evidence="2">
    <location>
        <begin position="303"/>
        <end position="321"/>
    </location>
</feature>
<accession>A0A930V4K6</accession>
<reference evidence="3" key="1">
    <citation type="submission" date="2020-11" db="EMBL/GenBank/DDBJ databases">
        <title>Nocardioides sp. CBS4Y-1, whole genome shotgun sequence.</title>
        <authorList>
            <person name="Tuo L."/>
        </authorList>
    </citation>
    <scope>NUCLEOTIDE SEQUENCE</scope>
    <source>
        <strain evidence="3">CBS4Y-1</strain>
    </source>
</reference>
<dbReference type="RefSeq" id="WP_194504887.1">
    <property type="nucleotide sequence ID" value="NZ_JADIVZ010000013.1"/>
</dbReference>
<keyword evidence="4" id="KW-1185">Reference proteome</keyword>
<keyword evidence="2" id="KW-0472">Membrane</keyword>
<evidence type="ECO:0000313" key="4">
    <source>
        <dbReference type="Proteomes" id="UP000656804"/>
    </source>
</evidence>
<evidence type="ECO:0000313" key="3">
    <source>
        <dbReference type="EMBL" id="MBF4163635.1"/>
    </source>
</evidence>
<feature type="transmembrane region" description="Helical" evidence="2">
    <location>
        <begin position="270"/>
        <end position="291"/>
    </location>
</feature>
<evidence type="ECO:0000256" key="1">
    <source>
        <dbReference type="SAM" id="MobiDB-lite"/>
    </source>
</evidence>
<evidence type="ECO:0000256" key="2">
    <source>
        <dbReference type="SAM" id="Phobius"/>
    </source>
</evidence>
<keyword evidence="2" id="KW-0812">Transmembrane</keyword>